<accession>A0ABV7RVW5</accession>
<dbReference type="CDD" id="cd01392">
    <property type="entry name" value="HTH_LacI"/>
    <property type="match status" value="1"/>
</dbReference>
<evidence type="ECO:0000256" key="1">
    <source>
        <dbReference type="ARBA" id="ARBA00023015"/>
    </source>
</evidence>
<dbReference type="Gene3D" id="3.40.50.2300">
    <property type="match status" value="2"/>
</dbReference>
<reference evidence="6" key="1">
    <citation type="journal article" date="2019" name="Int. J. Syst. Evol. Microbiol.">
        <title>The Global Catalogue of Microorganisms (GCM) 10K type strain sequencing project: providing services to taxonomists for standard genome sequencing and annotation.</title>
        <authorList>
            <consortium name="The Broad Institute Genomics Platform"/>
            <consortium name="The Broad Institute Genome Sequencing Center for Infectious Disease"/>
            <person name="Wu L."/>
            <person name="Ma J."/>
        </authorList>
    </citation>
    <scope>NUCLEOTIDE SEQUENCE [LARGE SCALE GENOMIC DNA]</scope>
    <source>
        <strain evidence="6">VKM B-3226</strain>
    </source>
</reference>
<dbReference type="SUPFAM" id="SSF47413">
    <property type="entry name" value="lambda repressor-like DNA-binding domains"/>
    <property type="match status" value="1"/>
</dbReference>
<dbReference type="SMART" id="SM00354">
    <property type="entry name" value="HTH_LACI"/>
    <property type="match status" value="1"/>
</dbReference>
<protein>
    <submittedName>
        <fullName evidence="5">LacI family DNA-binding transcriptional regulator</fullName>
    </submittedName>
</protein>
<comment type="caution">
    <text evidence="5">The sequence shown here is derived from an EMBL/GenBank/DDBJ whole genome shotgun (WGS) entry which is preliminary data.</text>
</comment>
<evidence type="ECO:0000256" key="3">
    <source>
        <dbReference type="ARBA" id="ARBA00023163"/>
    </source>
</evidence>
<feature type="domain" description="HTH lacI-type" evidence="4">
    <location>
        <begin position="9"/>
        <end position="58"/>
    </location>
</feature>
<dbReference type="Gene3D" id="1.10.260.40">
    <property type="entry name" value="lambda repressor-like DNA-binding domains"/>
    <property type="match status" value="1"/>
</dbReference>
<dbReference type="Proteomes" id="UP001595596">
    <property type="component" value="Unassembled WGS sequence"/>
</dbReference>
<dbReference type="InterPro" id="IPR010982">
    <property type="entry name" value="Lambda_DNA-bd_dom_sf"/>
</dbReference>
<dbReference type="SUPFAM" id="SSF53822">
    <property type="entry name" value="Periplasmic binding protein-like I"/>
    <property type="match status" value="1"/>
</dbReference>
<dbReference type="GO" id="GO:0003677">
    <property type="term" value="F:DNA binding"/>
    <property type="evidence" value="ECO:0007669"/>
    <property type="project" value="UniProtKB-KW"/>
</dbReference>
<name>A0ABV7RVW5_9RHOB</name>
<evidence type="ECO:0000256" key="2">
    <source>
        <dbReference type="ARBA" id="ARBA00023125"/>
    </source>
</evidence>
<dbReference type="RefSeq" id="WP_379028588.1">
    <property type="nucleotide sequence ID" value="NZ_JBHRXE010000013.1"/>
</dbReference>
<dbReference type="CDD" id="cd06273">
    <property type="entry name" value="PBP1_LacI-like"/>
    <property type="match status" value="1"/>
</dbReference>
<organism evidence="5 6">
    <name type="scientific">Paracoccus simplex</name>
    <dbReference type="NCBI Taxonomy" id="2086346"/>
    <lineage>
        <taxon>Bacteria</taxon>
        <taxon>Pseudomonadati</taxon>
        <taxon>Pseudomonadota</taxon>
        <taxon>Alphaproteobacteria</taxon>
        <taxon>Rhodobacterales</taxon>
        <taxon>Paracoccaceae</taxon>
        <taxon>Paracoccus</taxon>
    </lineage>
</organism>
<dbReference type="EMBL" id="JBHRXE010000013">
    <property type="protein sequence ID" value="MFC3569028.1"/>
    <property type="molecule type" value="Genomic_DNA"/>
</dbReference>
<keyword evidence="1" id="KW-0805">Transcription regulation</keyword>
<sequence>MIKPDIVFVAKLAGVSPATVSRVMNHPDLVHPATRKKVELAVEKSGYIRNRAAQAMHGKRSATIGLVVPTVANTIFAEVVQAFNDTVSAQGFTLLLASHGYDLDGEYRLVRKLLEHRVDALAVVGLDHSAGTFRLIAEQRVPLLALWNYLADSTLPCIGVDNREAGRLAAEHLVALGHRRIGMVFPATFDNDRARDRKAAATAVFRAAGIALQDRWQVEVPYSIAQAKAACLELLAGEDRPSALLCANDVIAQGAIYAAARLGIAIPASLSVIGIGDFAGSAQMEPALTTVRIPARQIGISAGQAIVAAIGQPDADFMIRSRVELELIMRTSTGIAAEMIRR</sequence>
<keyword evidence="2 5" id="KW-0238">DNA-binding</keyword>
<keyword evidence="3" id="KW-0804">Transcription</keyword>
<dbReference type="InterPro" id="IPR028082">
    <property type="entry name" value="Peripla_BP_I"/>
</dbReference>
<evidence type="ECO:0000313" key="5">
    <source>
        <dbReference type="EMBL" id="MFC3569028.1"/>
    </source>
</evidence>
<dbReference type="InterPro" id="IPR046335">
    <property type="entry name" value="LacI/GalR-like_sensor"/>
</dbReference>
<gene>
    <name evidence="5" type="ORF">ACFOMP_06150</name>
</gene>
<keyword evidence="6" id="KW-1185">Reference proteome</keyword>
<dbReference type="Pfam" id="PF00356">
    <property type="entry name" value="LacI"/>
    <property type="match status" value="1"/>
</dbReference>
<dbReference type="InterPro" id="IPR000843">
    <property type="entry name" value="HTH_LacI"/>
</dbReference>
<evidence type="ECO:0000259" key="4">
    <source>
        <dbReference type="PROSITE" id="PS50932"/>
    </source>
</evidence>
<dbReference type="PROSITE" id="PS50932">
    <property type="entry name" value="HTH_LACI_2"/>
    <property type="match status" value="1"/>
</dbReference>
<proteinExistence type="predicted"/>
<evidence type="ECO:0000313" key="6">
    <source>
        <dbReference type="Proteomes" id="UP001595596"/>
    </source>
</evidence>
<dbReference type="PANTHER" id="PTHR30146:SF138">
    <property type="entry name" value="TRANSCRIPTIONAL REGULATORY PROTEIN"/>
    <property type="match status" value="1"/>
</dbReference>
<dbReference type="Pfam" id="PF13377">
    <property type="entry name" value="Peripla_BP_3"/>
    <property type="match status" value="1"/>
</dbReference>
<dbReference type="PANTHER" id="PTHR30146">
    <property type="entry name" value="LACI-RELATED TRANSCRIPTIONAL REPRESSOR"/>
    <property type="match status" value="1"/>
</dbReference>